<sequence>MIDNKRYPMPVPFGWYVVDYADDLKIGDVKAVRYFGEDQVLFRTESGEVSMLDAYCPHLGAHLGHGGIINGECIECPFHAWRWKTDGKIGEIPYAKNIPPKAKETKIFKYPTVERNKLIYAWYHPHGEEPHYEVEIYPEIDDPEWGDDFEKFEYHIKSHIQDMAENAVDAAHFMYVHGVVSYPEFEVTYENQKRFFYQKADMVTPRGTVKGKISGASNGPGDNFTKFEGICDTLLLGSTTPTEREEVITRFSFLQKKVNGEVPTGGVGAAIIADINKQVKEDIPVWENKKYAAKPVLCDSDGPIAKFRKHFSTFYADDYNESESIEALNINK</sequence>
<keyword evidence="6" id="KW-0479">Metal-binding</keyword>
<dbReference type="EMBL" id="QOPC01000001">
    <property type="protein sequence ID" value="RCL39634.1"/>
    <property type="molecule type" value="Genomic_DNA"/>
</dbReference>
<dbReference type="Pfam" id="PF00355">
    <property type="entry name" value="Rieske"/>
    <property type="match status" value="1"/>
</dbReference>
<dbReference type="GO" id="GO:0046872">
    <property type="term" value="F:metal ion binding"/>
    <property type="evidence" value="ECO:0007669"/>
    <property type="project" value="UniProtKB-KW"/>
</dbReference>
<evidence type="ECO:0000313" key="18">
    <source>
        <dbReference type="EMBL" id="RCL39634.1"/>
    </source>
</evidence>
<evidence type="ECO:0000256" key="3">
    <source>
        <dbReference type="ARBA" id="ARBA00004972"/>
    </source>
</evidence>
<dbReference type="EC" id="1.14.19.21" evidence="14"/>
<evidence type="ECO:0000256" key="14">
    <source>
        <dbReference type="ARBA" id="ARBA00026095"/>
    </source>
</evidence>
<evidence type="ECO:0000259" key="17">
    <source>
        <dbReference type="PROSITE" id="PS51296"/>
    </source>
</evidence>
<comment type="similarity">
    <text evidence="13">Belongs to the cholesterol 7-desaturase family.</text>
</comment>
<dbReference type="Gene3D" id="2.102.10.10">
    <property type="entry name" value="Rieske [2Fe-2S] iron-sulphur domain"/>
    <property type="match status" value="1"/>
</dbReference>
<evidence type="ECO:0000256" key="15">
    <source>
        <dbReference type="ARBA" id="ARBA00047853"/>
    </source>
</evidence>
<comment type="pathway">
    <text evidence="12">Steroid hormone biosynthesis; dafachronic acid biosynthesis.</text>
</comment>
<dbReference type="PANTHER" id="PTHR21266">
    <property type="entry name" value="IRON-SULFUR DOMAIN CONTAINING PROTEIN"/>
    <property type="match status" value="1"/>
</dbReference>
<keyword evidence="8" id="KW-0560">Oxidoreductase</keyword>
<evidence type="ECO:0000256" key="1">
    <source>
        <dbReference type="ARBA" id="ARBA00001962"/>
    </source>
</evidence>
<dbReference type="Gene3D" id="3.90.380.10">
    <property type="entry name" value="Naphthalene 1,2-dioxygenase Alpha Subunit, Chain A, domain 1"/>
    <property type="match status" value="1"/>
</dbReference>
<dbReference type="InterPro" id="IPR036922">
    <property type="entry name" value="Rieske_2Fe-2S_sf"/>
</dbReference>
<dbReference type="PROSITE" id="PS51296">
    <property type="entry name" value="RIESKE"/>
    <property type="match status" value="1"/>
</dbReference>
<evidence type="ECO:0000256" key="8">
    <source>
        <dbReference type="ARBA" id="ARBA00023002"/>
    </source>
</evidence>
<dbReference type="GO" id="GO:0016020">
    <property type="term" value="C:membrane"/>
    <property type="evidence" value="ECO:0007669"/>
    <property type="project" value="UniProtKB-SubCell"/>
</dbReference>
<evidence type="ECO:0000256" key="11">
    <source>
        <dbReference type="ARBA" id="ARBA00023136"/>
    </source>
</evidence>
<protein>
    <recommendedName>
        <fullName evidence="14">cholesterol 7-desaturase</fullName>
        <ecNumber evidence="14">1.14.19.21</ecNumber>
    </recommendedName>
</protein>
<keyword evidence="9" id="KW-0408">Iron</keyword>
<gene>
    <name evidence="18" type="ORF">DBW98_00080</name>
</gene>
<evidence type="ECO:0000313" key="19">
    <source>
        <dbReference type="Proteomes" id="UP000253032"/>
    </source>
</evidence>
<feature type="domain" description="Rieske" evidence="17">
    <location>
        <begin position="15"/>
        <end position="121"/>
    </location>
</feature>
<comment type="catalytic activity">
    <reaction evidence="16">
        <text>cholesterol + NADPH + O2 + H(+) = 7-dehydrocholesterol + NADP(+) + 2 H2O</text>
        <dbReference type="Rhea" id="RHEA:45024"/>
        <dbReference type="ChEBI" id="CHEBI:15377"/>
        <dbReference type="ChEBI" id="CHEBI:15378"/>
        <dbReference type="ChEBI" id="CHEBI:15379"/>
        <dbReference type="ChEBI" id="CHEBI:16113"/>
        <dbReference type="ChEBI" id="CHEBI:17759"/>
        <dbReference type="ChEBI" id="CHEBI:57783"/>
        <dbReference type="ChEBI" id="CHEBI:58349"/>
        <dbReference type="EC" id="1.14.19.21"/>
    </reaction>
    <physiologicalReaction direction="left-to-right" evidence="16">
        <dbReference type="Rhea" id="RHEA:45025"/>
    </physiologicalReaction>
</comment>
<dbReference type="SUPFAM" id="SSF55961">
    <property type="entry name" value="Bet v1-like"/>
    <property type="match status" value="1"/>
</dbReference>
<evidence type="ECO:0000256" key="13">
    <source>
        <dbReference type="ARBA" id="ARBA00025729"/>
    </source>
</evidence>
<reference evidence="18 19" key="1">
    <citation type="journal article" date="2018" name="Microbiome">
        <title>Fine metagenomic profile of the Mediterranean stratified and mixed water columns revealed by assembly and recruitment.</title>
        <authorList>
            <person name="Haro-Moreno J.M."/>
            <person name="Lopez-Perez M."/>
            <person name="De La Torre J.R."/>
            <person name="Picazo A."/>
            <person name="Camacho A."/>
            <person name="Rodriguez-Valera F."/>
        </authorList>
    </citation>
    <scope>NUCLEOTIDE SEQUENCE [LARGE SCALE GENOMIC DNA]</scope>
    <source>
        <strain evidence="18">MED-G84</strain>
    </source>
</reference>
<dbReference type="Proteomes" id="UP000253032">
    <property type="component" value="Unassembled WGS sequence"/>
</dbReference>
<organism evidence="18 19">
    <name type="scientific">SAR86 cluster bacterium</name>
    <dbReference type="NCBI Taxonomy" id="2030880"/>
    <lineage>
        <taxon>Bacteria</taxon>
        <taxon>Pseudomonadati</taxon>
        <taxon>Pseudomonadota</taxon>
        <taxon>Gammaproteobacteria</taxon>
        <taxon>SAR86 cluster</taxon>
    </lineage>
</organism>
<evidence type="ECO:0000256" key="5">
    <source>
        <dbReference type="ARBA" id="ARBA00022714"/>
    </source>
</evidence>
<accession>A0A368BRW0</accession>
<evidence type="ECO:0000256" key="12">
    <source>
        <dbReference type="ARBA" id="ARBA00025712"/>
    </source>
</evidence>
<comment type="catalytic activity">
    <reaction evidence="15">
        <text>cholesterol + NADH + O2 + H(+) = 7-dehydrocholesterol + NAD(+) + 2 H2O</text>
        <dbReference type="Rhea" id="RHEA:51644"/>
        <dbReference type="ChEBI" id="CHEBI:15377"/>
        <dbReference type="ChEBI" id="CHEBI:15378"/>
        <dbReference type="ChEBI" id="CHEBI:15379"/>
        <dbReference type="ChEBI" id="CHEBI:16113"/>
        <dbReference type="ChEBI" id="CHEBI:17759"/>
        <dbReference type="ChEBI" id="CHEBI:57540"/>
        <dbReference type="ChEBI" id="CHEBI:57945"/>
        <dbReference type="EC" id="1.14.19.21"/>
    </reaction>
    <physiologicalReaction direction="left-to-right" evidence="15">
        <dbReference type="Rhea" id="RHEA:51645"/>
    </physiologicalReaction>
</comment>
<dbReference type="PANTHER" id="PTHR21266:SF32">
    <property type="entry name" value="CHOLESTEROL 7-DESATURASE NVD"/>
    <property type="match status" value="1"/>
</dbReference>
<comment type="pathway">
    <text evidence="3">Hormone biosynthesis.</text>
</comment>
<comment type="caution">
    <text evidence="18">The sequence shown here is derived from an EMBL/GenBank/DDBJ whole genome shotgun (WGS) entry which is preliminary data.</text>
</comment>
<evidence type="ECO:0000256" key="6">
    <source>
        <dbReference type="ARBA" id="ARBA00022723"/>
    </source>
</evidence>
<evidence type="ECO:0000256" key="16">
    <source>
        <dbReference type="ARBA" id="ARBA00049548"/>
    </source>
</evidence>
<comment type="cofactor">
    <cofactor evidence="1">
        <name>Fe cation</name>
        <dbReference type="ChEBI" id="CHEBI:24875"/>
    </cofactor>
</comment>
<evidence type="ECO:0000256" key="2">
    <source>
        <dbReference type="ARBA" id="ARBA00004370"/>
    </source>
</evidence>
<dbReference type="InterPro" id="IPR017941">
    <property type="entry name" value="Rieske_2Fe-2S"/>
</dbReference>
<keyword evidence="4" id="KW-0812">Transmembrane</keyword>
<dbReference type="SUPFAM" id="SSF50022">
    <property type="entry name" value="ISP domain"/>
    <property type="match status" value="1"/>
</dbReference>
<dbReference type="AlphaFoldDB" id="A0A368BRW0"/>
<keyword evidence="7" id="KW-1133">Transmembrane helix</keyword>
<evidence type="ECO:0000256" key="9">
    <source>
        <dbReference type="ARBA" id="ARBA00023004"/>
    </source>
</evidence>
<evidence type="ECO:0000256" key="4">
    <source>
        <dbReference type="ARBA" id="ARBA00022692"/>
    </source>
</evidence>
<keyword evidence="5" id="KW-0001">2Fe-2S</keyword>
<dbReference type="InterPro" id="IPR045605">
    <property type="entry name" value="KshA-like_C"/>
</dbReference>
<keyword evidence="11" id="KW-0472">Membrane</keyword>
<comment type="subcellular location">
    <subcellularLocation>
        <location evidence="2">Membrane</location>
    </subcellularLocation>
</comment>
<name>A0A368BRW0_9GAMM</name>
<dbReference type="GO" id="GO:0008203">
    <property type="term" value="P:cholesterol metabolic process"/>
    <property type="evidence" value="ECO:0007669"/>
    <property type="project" value="InterPro"/>
</dbReference>
<dbReference type="GO" id="GO:0005737">
    <property type="term" value="C:cytoplasm"/>
    <property type="evidence" value="ECO:0007669"/>
    <property type="project" value="TreeGrafter"/>
</dbReference>
<evidence type="ECO:0000256" key="10">
    <source>
        <dbReference type="ARBA" id="ARBA00023014"/>
    </source>
</evidence>
<evidence type="ECO:0000256" key="7">
    <source>
        <dbReference type="ARBA" id="ARBA00022989"/>
    </source>
</evidence>
<dbReference type="Pfam" id="PF19298">
    <property type="entry name" value="KshA_C"/>
    <property type="match status" value="1"/>
</dbReference>
<dbReference type="GO" id="GO:0170056">
    <property type="term" value="F:cholesterol 7-desaturase [NAD(P)H] activity"/>
    <property type="evidence" value="ECO:0007669"/>
    <property type="project" value="UniProtKB-EC"/>
</dbReference>
<proteinExistence type="inferred from homology"/>
<dbReference type="InterPro" id="IPR050584">
    <property type="entry name" value="Cholesterol_7-desaturase"/>
</dbReference>
<dbReference type="GO" id="GO:0051537">
    <property type="term" value="F:2 iron, 2 sulfur cluster binding"/>
    <property type="evidence" value="ECO:0007669"/>
    <property type="project" value="UniProtKB-KW"/>
</dbReference>
<keyword evidence="10" id="KW-0411">Iron-sulfur</keyword>